<proteinExistence type="inferred from homology"/>
<keyword evidence="10 13" id="KW-0472">Membrane</keyword>
<keyword evidence="4" id="KW-0633">Potassium transport</keyword>
<evidence type="ECO:0000313" key="15">
    <source>
        <dbReference type="Proteomes" id="UP001169764"/>
    </source>
</evidence>
<keyword evidence="15" id="KW-1185">Reference proteome</keyword>
<dbReference type="PANTHER" id="PTHR31462">
    <property type="entry name" value="ENDOSOMAL/LYSOSOMAL POTASSIUM CHANNEL TMEM175"/>
    <property type="match status" value="1"/>
</dbReference>
<evidence type="ECO:0000256" key="3">
    <source>
        <dbReference type="ARBA" id="ARBA00022448"/>
    </source>
</evidence>
<evidence type="ECO:0000256" key="13">
    <source>
        <dbReference type="SAM" id="Phobius"/>
    </source>
</evidence>
<keyword evidence="7" id="KW-0630">Potassium</keyword>
<comment type="similarity">
    <text evidence="2">Belongs to the TMEM175 family.</text>
</comment>
<dbReference type="PANTHER" id="PTHR31462:SF5">
    <property type="entry name" value="ENDOSOMAL_LYSOSOMAL PROTON CHANNEL TMEM175"/>
    <property type="match status" value="1"/>
</dbReference>
<feature type="transmembrane region" description="Helical" evidence="13">
    <location>
        <begin position="89"/>
        <end position="106"/>
    </location>
</feature>
<gene>
    <name evidence="14" type="ORF">Q4F19_09765</name>
</gene>
<accession>A0ABT8Y8L6</accession>
<dbReference type="RefSeq" id="WP_303542055.1">
    <property type="nucleotide sequence ID" value="NZ_JAUOTP010000004.1"/>
</dbReference>
<feature type="transmembrane region" description="Helical" evidence="13">
    <location>
        <begin position="112"/>
        <end position="130"/>
    </location>
</feature>
<evidence type="ECO:0000256" key="6">
    <source>
        <dbReference type="ARBA" id="ARBA00022826"/>
    </source>
</evidence>
<evidence type="ECO:0000256" key="1">
    <source>
        <dbReference type="ARBA" id="ARBA00004141"/>
    </source>
</evidence>
<comment type="subcellular location">
    <subcellularLocation>
        <location evidence="1">Membrane</location>
        <topology evidence="1">Multi-pass membrane protein</topology>
    </subcellularLocation>
</comment>
<dbReference type="Pfam" id="PF06736">
    <property type="entry name" value="TMEM175"/>
    <property type="match status" value="1"/>
</dbReference>
<reference evidence="14" key="1">
    <citation type="submission" date="2023-07" db="EMBL/GenBank/DDBJ databases">
        <authorList>
            <person name="Kim M."/>
        </authorList>
    </citation>
    <scope>NUCLEOTIDE SEQUENCE</scope>
    <source>
        <strain evidence="14">BIUV-7</strain>
    </source>
</reference>
<organism evidence="14 15">
    <name type="scientific">Sphingomonas natans</name>
    <dbReference type="NCBI Taxonomy" id="3063330"/>
    <lineage>
        <taxon>Bacteria</taxon>
        <taxon>Pseudomonadati</taxon>
        <taxon>Pseudomonadota</taxon>
        <taxon>Alphaproteobacteria</taxon>
        <taxon>Sphingomonadales</taxon>
        <taxon>Sphingomonadaceae</taxon>
        <taxon>Sphingomonas</taxon>
    </lineage>
</organism>
<sequence length="207" mass="23289">MHDSRLERLVFFSDAVIAIAITLLVIEIHVPHLTTDAGWRPAAEALRHLVPQFTGYVVSFLAIGSFWALHHRIFGLVERYDNSFVWPNLHLLLLIAFIPFATAFMSNNMGQIATHLFYTATLFVAGLCQVRLGHRVLQRRFVGAQVDPAELVRLRRRLFALPITAVIASVVAWLAPSFSNLAMGLLPLLVWLLMRRPVSESDIARLA</sequence>
<evidence type="ECO:0000256" key="7">
    <source>
        <dbReference type="ARBA" id="ARBA00022958"/>
    </source>
</evidence>
<dbReference type="InterPro" id="IPR010617">
    <property type="entry name" value="TMEM175-like"/>
</dbReference>
<name>A0ABT8Y8L6_9SPHN</name>
<evidence type="ECO:0000256" key="5">
    <source>
        <dbReference type="ARBA" id="ARBA00022692"/>
    </source>
</evidence>
<keyword evidence="11" id="KW-0407">Ion channel</keyword>
<evidence type="ECO:0000256" key="9">
    <source>
        <dbReference type="ARBA" id="ARBA00023065"/>
    </source>
</evidence>
<keyword evidence="5 13" id="KW-0812">Transmembrane</keyword>
<evidence type="ECO:0000313" key="14">
    <source>
        <dbReference type="EMBL" id="MDO6414665.1"/>
    </source>
</evidence>
<dbReference type="Proteomes" id="UP001169764">
    <property type="component" value="Unassembled WGS sequence"/>
</dbReference>
<evidence type="ECO:0000256" key="8">
    <source>
        <dbReference type="ARBA" id="ARBA00022989"/>
    </source>
</evidence>
<feature type="transmembrane region" description="Helical" evidence="13">
    <location>
        <begin position="9"/>
        <end position="30"/>
    </location>
</feature>
<keyword evidence="3" id="KW-0813">Transport</keyword>
<keyword evidence="9" id="KW-0406">Ion transport</keyword>
<feature type="transmembrane region" description="Helical" evidence="13">
    <location>
        <begin position="158"/>
        <end position="175"/>
    </location>
</feature>
<evidence type="ECO:0000256" key="10">
    <source>
        <dbReference type="ARBA" id="ARBA00023136"/>
    </source>
</evidence>
<comment type="catalytic activity">
    <reaction evidence="12">
        <text>K(+)(in) = K(+)(out)</text>
        <dbReference type="Rhea" id="RHEA:29463"/>
        <dbReference type="ChEBI" id="CHEBI:29103"/>
    </reaction>
</comment>
<evidence type="ECO:0000256" key="11">
    <source>
        <dbReference type="ARBA" id="ARBA00023303"/>
    </source>
</evidence>
<evidence type="ECO:0000256" key="4">
    <source>
        <dbReference type="ARBA" id="ARBA00022538"/>
    </source>
</evidence>
<keyword evidence="8 13" id="KW-1133">Transmembrane helix</keyword>
<keyword evidence="6" id="KW-0631">Potassium channel</keyword>
<evidence type="ECO:0000256" key="2">
    <source>
        <dbReference type="ARBA" id="ARBA00006920"/>
    </source>
</evidence>
<comment type="caution">
    <text evidence="14">The sequence shown here is derived from an EMBL/GenBank/DDBJ whole genome shotgun (WGS) entry which is preliminary data.</text>
</comment>
<evidence type="ECO:0000256" key="12">
    <source>
        <dbReference type="ARBA" id="ARBA00034430"/>
    </source>
</evidence>
<feature type="transmembrane region" description="Helical" evidence="13">
    <location>
        <begin position="50"/>
        <end position="69"/>
    </location>
</feature>
<protein>
    <submittedName>
        <fullName evidence="14">TMEM175 family protein</fullName>
    </submittedName>
</protein>
<dbReference type="EMBL" id="JAUOTP010000004">
    <property type="protein sequence ID" value="MDO6414665.1"/>
    <property type="molecule type" value="Genomic_DNA"/>
</dbReference>